<evidence type="ECO:0000256" key="3">
    <source>
        <dbReference type="ARBA" id="ARBA00022722"/>
    </source>
</evidence>
<evidence type="ECO:0000256" key="7">
    <source>
        <dbReference type="ARBA" id="ARBA00022801"/>
    </source>
</evidence>
<evidence type="ECO:0000313" key="13">
    <source>
        <dbReference type="Proteomes" id="UP000504632"/>
    </source>
</evidence>
<dbReference type="GO" id="GO:0016787">
    <property type="term" value="F:hydrolase activity"/>
    <property type="evidence" value="ECO:0007669"/>
    <property type="project" value="UniProtKB-KW"/>
</dbReference>
<dbReference type="GO" id="GO:0003729">
    <property type="term" value="F:mRNA binding"/>
    <property type="evidence" value="ECO:0007669"/>
    <property type="project" value="TreeGrafter"/>
</dbReference>
<evidence type="ECO:0000256" key="1">
    <source>
        <dbReference type="ARBA" id="ARBA00001946"/>
    </source>
</evidence>
<evidence type="ECO:0000256" key="8">
    <source>
        <dbReference type="ARBA" id="ARBA00022833"/>
    </source>
</evidence>
<protein>
    <submittedName>
        <fullName evidence="14">Probable ribonuclease ZC3H12B</fullName>
    </submittedName>
</protein>
<feature type="region of interest" description="Disordered" evidence="11">
    <location>
        <begin position="49"/>
        <end position="86"/>
    </location>
</feature>
<evidence type="ECO:0000256" key="5">
    <source>
        <dbReference type="ARBA" id="ARBA00022759"/>
    </source>
</evidence>
<dbReference type="InterPro" id="IPR021869">
    <property type="entry name" value="RNase_Zc3h12_NYN"/>
</dbReference>
<dbReference type="GO" id="GO:0005634">
    <property type="term" value="C:nucleus"/>
    <property type="evidence" value="ECO:0007669"/>
    <property type="project" value="TreeGrafter"/>
</dbReference>
<dbReference type="OrthoDB" id="392925at2759"/>
<evidence type="ECO:0000256" key="2">
    <source>
        <dbReference type="ARBA" id="ARBA00010922"/>
    </source>
</evidence>
<feature type="compositionally biased region" description="Polar residues" evidence="11">
    <location>
        <begin position="579"/>
        <end position="611"/>
    </location>
</feature>
<feature type="region of interest" description="Disordered" evidence="11">
    <location>
        <begin position="430"/>
        <end position="611"/>
    </location>
</feature>
<evidence type="ECO:0000256" key="11">
    <source>
        <dbReference type="SAM" id="MobiDB-lite"/>
    </source>
</evidence>
<accession>A0A6J2W3Z5</accession>
<dbReference type="GO" id="GO:0008270">
    <property type="term" value="F:zinc ion binding"/>
    <property type="evidence" value="ECO:0007669"/>
    <property type="project" value="UniProtKB-KW"/>
</dbReference>
<dbReference type="InterPro" id="IPR000571">
    <property type="entry name" value="Znf_CCCH"/>
</dbReference>
<feature type="compositionally biased region" description="Polar residues" evidence="11">
    <location>
        <begin position="500"/>
        <end position="512"/>
    </location>
</feature>
<keyword evidence="13" id="KW-1185">Reference proteome</keyword>
<keyword evidence="6 10" id="KW-0863">Zinc-finger</keyword>
<dbReference type="Proteomes" id="UP000504632">
    <property type="component" value="Chromosome 8"/>
</dbReference>
<proteinExistence type="inferred from homology"/>
<dbReference type="CDD" id="cd18729">
    <property type="entry name" value="PIN_Zc3h12-like"/>
    <property type="match status" value="1"/>
</dbReference>
<name>A0A6J2W3Z5_CHACN</name>
<dbReference type="GeneID" id="115819383"/>
<dbReference type="Gene3D" id="3.40.50.11980">
    <property type="match status" value="1"/>
</dbReference>
<feature type="compositionally biased region" description="Polar residues" evidence="11">
    <location>
        <begin position="560"/>
        <end position="571"/>
    </location>
</feature>
<evidence type="ECO:0000256" key="9">
    <source>
        <dbReference type="ARBA" id="ARBA00022842"/>
    </source>
</evidence>
<dbReference type="GO" id="GO:0004521">
    <property type="term" value="F:RNA endonuclease activity"/>
    <property type="evidence" value="ECO:0007669"/>
    <property type="project" value="TreeGrafter"/>
</dbReference>
<feature type="compositionally biased region" description="Polar residues" evidence="11">
    <location>
        <begin position="431"/>
        <end position="440"/>
    </location>
</feature>
<dbReference type="InterPro" id="IPR040546">
    <property type="entry name" value="Rege-1_UBA-like"/>
</dbReference>
<dbReference type="PROSITE" id="PS50103">
    <property type="entry name" value="ZF_C3H1"/>
    <property type="match status" value="1"/>
</dbReference>
<evidence type="ECO:0000313" key="14">
    <source>
        <dbReference type="RefSeq" id="XP_030638799.1"/>
    </source>
</evidence>
<comment type="cofactor">
    <cofactor evidence="1">
        <name>Mg(2+)</name>
        <dbReference type="ChEBI" id="CHEBI:18420"/>
    </cofactor>
</comment>
<dbReference type="FunFam" id="3.40.50.11980:FF:000001">
    <property type="entry name" value="ZC3H12A isoform 1"/>
    <property type="match status" value="1"/>
</dbReference>
<dbReference type="RefSeq" id="XP_030638799.1">
    <property type="nucleotide sequence ID" value="XM_030782939.1"/>
</dbReference>
<evidence type="ECO:0000259" key="12">
    <source>
        <dbReference type="PROSITE" id="PS50103"/>
    </source>
</evidence>
<keyword evidence="4 10" id="KW-0479">Metal-binding</keyword>
<dbReference type="PANTHER" id="PTHR12876:SF11">
    <property type="entry name" value="RIBONUCLEASE ZC3H12D-RELATED"/>
    <property type="match status" value="1"/>
</dbReference>
<evidence type="ECO:0000256" key="10">
    <source>
        <dbReference type="PROSITE-ProRule" id="PRU00723"/>
    </source>
</evidence>
<comment type="similarity">
    <text evidence="2">Belongs to the ZC3H12 family.</text>
</comment>
<feature type="compositionally biased region" description="Polar residues" evidence="11">
    <location>
        <begin position="519"/>
        <end position="532"/>
    </location>
</feature>
<reference evidence="14" key="1">
    <citation type="submission" date="2025-08" db="UniProtKB">
        <authorList>
            <consortium name="RefSeq"/>
        </authorList>
    </citation>
    <scope>IDENTIFICATION</scope>
</reference>
<feature type="compositionally biased region" description="Polar residues" evidence="11">
    <location>
        <begin position="305"/>
        <end position="330"/>
    </location>
</feature>
<dbReference type="InterPro" id="IPR051101">
    <property type="entry name" value="ZC3H12/N4BP1_RNase_Reg"/>
</dbReference>
<keyword evidence="5" id="KW-0255">Endonuclease</keyword>
<dbReference type="Pfam" id="PF11977">
    <property type="entry name" value="RNase_Zc3h12a"/>
    <property type="match status" value="1"/>
</dbReference>
<feature type="zinc finger region" description="C3H1-type" evidence="10">
    <location>
        <begin position="261"/>
        <end position="286"/>
    </location>
</feature>
<keyword evidence="8 10" id="KW-0862">Zinc</keyword>
<sequence>MERQQSNVERFLKLGYPRSDILRVLDSLRHDAQTNDILEELIKTCHSNAGTATETGRSPSNNNSPQLVPRGCGSPHLSPQLSSHIDRHTHCDSNAFRPVVIDGSNVAMSHGNKQVFSCRGVQLAVQWFWDRGIRDITVFVPLWRKEQPRPEAPITDQHILTELERRKILVFTPSRFVNGKRVVCYDDRYIVKLAYDSDGIIVSNDNYRDLQIEKPQWKKFIEERLLMYTFANDMFMPPDDPLGRNGPTIDNFLRKKPKTPDTKQILCPYGKKCTYGVKCKFYHPERSNQSQLSVADELRAKSKPSLEQSPPSPRASNQSMPKSYNTVGSGQSKSAVLSSLDQDVLASTTSPCDFFDNCREPGSAGHLPKLLPHVCLSPSSDRVYGSLDSIISRLSVNDPVHSSTAGYSNGSRTNSGDFFFSGSGKDLGQVHSPTLGSLTQGGRCYSPGPVQHRHPCEHSQNSLGLTPYGGSGAYGQPPQRPHSPYNVSSLGNDSGHPIQRSHSPYNVSSLGNDSGHPLQRSQSPYNVSSLGNDSGHPVQRSHSPYNVSSLGNDSGHHIQRSQSPYNLSGFQGDSEYPPVQQSHSPYNSLLCQDSGHSTQRSHSPYNVSSLSNDSGHFAEEQYSPGVIQRPCKVQGNDGVNMKRKSLRSQLSSIFPQSIVDQVMTAYPHILDMTELIGLIQKQRSSYI</sequence>
<evidence type="ECO:0000256" key="4">
    <source>
        <dbReference type="ARBA" id="ARBA00022723"/>
    </source>
</evidence>
<dbReference type="AlphaFoldDB" id="A0A6J2W3Z5"/>
<keyword evidence="7" id="KW-0378">Hydrolase</keyword>
<organism evidence="13 14">
    <name type="scientific">Chanos chanos</name>
    <name type="common">Milkfish</name>
    <name type="synonym">Mugil chanos</name>
    <dbReference type="NCBI Taxonomy" id="29144"/>
    <lineage>
        <taxon>Eukaryota</taxon>
        <taxon>Metazoa</taxon>
        <taxon>Chordata</taxon>
        <taxon>Craniata</taxon>
        <taxon>Vertebrata</taxon>
        <taxon>Euteleostomi</taxon>
        <taxon>Actinopterygii</taxon>
        <taxon>Neopterygii</taxon>
        <taxon>Teleostei</taxon>
        <taxon>Ostariophysi</taxon>
        <taxon>Gonorynchiformes</taxon>
        <taxon>Chanidae</taxon>
        <taxon>Chanos</taxon>
    </lineage>
</organism>
<dbReference type="GO" id="GO:0036464">
    <property type="term" value="C:cytoplasmic ribonucleoprotein granule"/>
    <property type="evidence" value="ECO:0007669"/>
    <property type="project" value="TreeGrafter"/>
</dbReference>
<dbReference type="Pfam" id="PF18039">
    <property type="entry name" value="UBA_6"/>
    <property type="match status" value="1"/>
</dbReference>
<feature type="compositionally biased region" description="Polar residues" evidence="11">
    <location>
        <begin position="49"/>
        <end position="66"/>
    </location>
</feature>
<dbReference type="InParanoid" id="A0A6J2W3Z5"/>
<feature type="region of interest" description="Disordered" evidence="11">
    <location>
        <begin position="290"/>
        <end position="330"/>
    </location>
</feature>
<evidence type="ECO:0000256" key="6">
    <source>
        <dbReference type="ARBA" id="ARBA00022771"/>
    </source>
</evidence>
<gene>
    <name evidence="14" type="primary">LOC115819383</name>
</gene>
<feature type="domain" description="C3H1-type" evidence="12">
    <location>
        <begin position="261"/>
        <end position="286"/>
    </location>
</feature>
<keyword evidence="9" id="KW-0460">Magnesium</keyword>
<dbReference type="PANTHER" id="PTHR12876">
    <property type="entry name" value="N4BP1-RELATED"/>
    <property type="match status" value="1"/>
</dbReference>
<feature type="compositionally biased region" description="Polar residues" evidence="11">
    <location>
        <begin position="540"/>
        <end position="552"/>
    </location>
</feature>
<keyword evidence="3" id="KW-0540">Nuclease</keyword>